<reference evidence="6" key="4">
    <citation type="submission" date="2025-08" db="UniProtKB">
        <authorList>
            <consortium name="Ensembl"/>
        </authorList>
    </citation>
    <scope>IDENTIFICATION</scope>
</reference>
<dbReference type="Proteomes" id="UP000314986">
    <property type="component" value="Unassembled WGS sequence"/>
</dbReference>
<dbReference type="InParanoid" id="A0A4W3K773"/>
<accession>A0A4W3K773</accession>
<dbReference type="OrthoDB" id="10262413at2759"/>
<feature type="compositionally biased region" description="Acidic residues" evidence="5">
    <location>
        <begin position="44"/>
        <end position="55"/>
    </location>
</feature>
<keyword evidence="7" id="KW-1185">Reference proteome</keyword>
<evidence type="ECO:0000313" key="6">
    <source>
        <dbReference type="Ensembl" id="ENSCMIP00000040190.1"/>
    </source>
</evidence>
<dbReference type="Ensembl" id="ENSCMIT00000040762.1">
    <property type="protein sequence ID" value="ENSCMIP00000040190.1"/>
    <property type="gene ID" value="ENSCMIG00000016791.1"/>
</dbReference>
<evidence type="ECO:0000256" key="1">
    <source>
        <dbReference type="ARBA" id="ARBA00022679"/>
    </source>
</evidence>
<name>A0A4W3K773_CALMI</name>
<evidence type="ECO:0000256" key="2">
    <source>
        <dbReference type="ARBA" id="ARBA00022741"/>
    </source>
</evidence>
<dbReference type="CTD" id="504040"/>
<sequence length="714" mass="82259">MEEPDDGQKEIVRSKRIFLNQLDTFVGKYVGKYLAQCVVGSSSEEVDQEEEEEETSTILSGSLGRGKEGTYQVVGTLKNRNDKGPDFAFEICSFVSREELLLFLLECDIIIYNIIENTDQIDEASWAASALHSEMDRFEAPKMFILLSTIMTWSHTKPLDADDPSVPFTEDDYRRRKAHPNFKDHLSIEKLVIKLGKTKKRKFNTYVVASGLHYGMEETVFHTFFKMAWLGDVPAVPYFGDGLNIVPCIHIRDLAAVLQNVADQKPKIHYLIAVDDSKNSLQSIIKAISKLGSGKVEMVPEENALLNKDLQQSNIDHLLINLPLEAFYIKENFNIRWEAENGLVDNMQKMIQEFKESRGLLPLKIAIVGPPGVGKTAMAEKLSKHFKLHHIKIKDVILESVRKLEEKIGRVDTEEEEEEEEEITSKEAQELLDQIRENMEQSEGRLDDHFVIRFMKEKLKSMQCQNQGFILDGFPKSYLQTKDLFGTEYDDEATDILTNIVHFDKSITPEHIFALDASDDFLKNRIMNLAESEVAGTHYTQEKFLRHLAKYRDTNTEDETLLNFFEEIEVHPVHIDITKDTDPSNTALVEKITSLVGKTRNYGPTPEELAEIERKQAKEQLLKEVTERAERERREAEESAEKLARWEEWNKRLEDVKREEHEFLEAHSIPLRNYLMQNVMPTLTQGLIECCKIRPEDPVDFLAEYLLKNNPQIE</sequence>
<dbReference type="InterPro" id="IPR007858">
    <property type="entry name" value="Dpy-30_motif"/>
</dbReference>
<organism evidence="6 7">
    <name type="scientific">Callorhinchus milii</name>
    <name type="common">Ghost shark</name>
    <dbReference type="NCBI Taxonomy" id="7868"/>
    <lineage>
        <taxon>Eukaryota</taxon>
        <taxon>Metazoa</taxon>
        <taxon>Chordata</taxon>
        <taxon>Craniata</taxon>
        <taxon>Vertebrata</taxon>
        <taxon>Chondrichthyes</taxon>
        <taxon>Holocephali</taxon>
        <taxon>Chimaeriformes</taxon>
        <taxon>Callorhinchidae</taxon>
        <taxon>Callorhinchus</taxon>
    </lineage>
</organism>
<dbReference type="InterPro" id="IPR036291">
    <property type="entry name" value="NAD(P)-bd_dom_sf"/>
</dbReference>
<dbReference type="GO" id="GO:0006139">
    <property type="term" value="P:nucleobase-containing compound metabolic process"/>
    <property type="evidence" value="ECO:0007669"/>
    <property type="project" value="InterPro"/>
</dbReference>
<evidence type="ECO:0000313" key="7">
    <source>
        <dbReference type="Proteomes" id="UP000314986"/>
    </source>
</evidence>
<dbReference type="RefSeq" id="XP_007904207.1">
    <property type="nucleotide sequence ID" value="XM_007906016.2"/>
</dbReference>
<dbReference type="SUPFAM" id="SSF52540">
    <property type="entry name" value="P-loop containing nucleoside triphosphate hydrolases"/>
    <property type="match status" value="1"/>
</dbReference>
<dbReference type="AlphaFoldDB" id="A0A4W3K773"/>
<dbReference type="Gene3D" id="1.20.890.10">
    <property type="entry name" value="cAMP-dependent protein kinase regulatory subunit, dimerization-anchoring domain"/>
    <property type="match status" value="1"/>
</dbReference>
<evidence type="ECO:0000256" key="3">
    <source>
        <dbReference type="ARBA" id="ARBA00022777"/>
    </source>
</evidence>
<dbReference type="KEGG" id="cmk:103186788"/>
<feature type="region of interest" description="Disordered" evidence="5">
    <location>
        <begin position="44"/>
        <end position="64"/>
    </location>
</feature>
<keyword evidence="4" id="KW-0175">Coiled coil</keyword>
<feature type="coiled-coil region" evidence="4">
    <location>
        <begin position="612"/>
        <end position="642"/>
    </location>
</feature>
<dbReference type="GeneID" id="103186788"/>
<dbReference type="InterPro" id="IPR027417">
    <property type="entry name" value="P-loop_NTPase"/>
</dbReference>
<evidence type="ECO:0000256" key="4">
    <source>
        <dbReference type="SAM" id="Coils"/>
    </source>
</evidence>
<feature type="coiled-coil region" evidence="4">
    <location>
        <begin position="401"/>
        <end position="445"/>
    </location>
</feature>
<dbReference type="OMA" id="GHVEDDF"/>
<proteinExistence type="predicted"/>
<dbReference type="Pfam" id="PF13207">
    <property type="entry name" value="AAA_17"/>
    <property type="match status" value="1"/>
</dbReference>
<reference evidence="7" key="3">
    <citation type="journal article" date="2014" name="Nature">
        <title>Elephant shark genome provides unique insights into gnathostome evolution.</title>
        <authorList>
            <consortium name="International Elephant Shark Genome Sequencing Consortium"/>
            <person name="Venkatesh B."/>
            <person name="Lee A.P."/>
            <person name="Ravi V."/>
            <person name="Maurya A.K."/>
            <person name="Lian M.M."/>
            <person name="Swann J.B."/>
            <person name="Ohta Y."/>
            <person name="Flajnik M.F."/>
            <person name="Sutoh Y."/>
            <person name="Kasahara M."/>
            <person name="Hoon S."/>
            <person name="Gangu V."/>
            <person name="Roy S.W."/>
            <person name="Irimia M."/>
            <person name="Korzh V."/>
            <person name="Kondrychyn I."/>
            <person name="Lim Z.W."/>
            <person name="Tay B.H."/>
            <person name="Tohari S."/>
            <person name="Kong K.W."/>
            <person name="Ho S."/>
            <person name="Lorente-Galdos B."/>
            <person name="Quilez J."/>
            <person name="Marques-Bonet T."/>
            <person name="Raney B.J."/>
            <person name="Ingham P.W."/>
            <person name="Tay A."/>
            <person name="Hillier L.W."/>
            <person name="Minx P."/>
            <person name="Boehm T."/>
            <person name="Wilson R.K."/>
            <person name="Brenner S."/>
            <person name="Warren W.C."/>
        </authorList>
    </citation>
    <scope>NUCLEOTIDE SEQUENCE [LARGE SCALE GENOMIC DNA]</scope>
</reference>
<dbReference type="SUPFAM" id="SSF51735">
    <property type="entry name" value="NAD(P)-binding Rossmann-fold domains"/>
    <property type="match status" value="1"/>
</dbReference>
<dbReference type="GO" id="GO:0019205">
    <property type="term" value="F:nucleobase-containing compound kinase activity"/>
    <property type="evidence" value="ECO:0007669"/>
    <property type="project" value="InterPro"/>
</dbReference>
<dbReference type="Pfam" id="PF05186">
    <property type="entry name" value="Dpy-30"/>
    <property type="match status" value="1"/>
</dbReference>
<gene>
    <name evidence="6" type="primary">ak7b</name>
</gene>
<dbReference type="PANTHER" id="PTHR23359">
    <property type="entry name" value="NUCLEOTIDE KINASE"/>
    <property type="match status" value="1"/>
</dbReference>
<reference evidence="6" key="5">
    <citation type="submission" date="2025-09" db="UniProtKB">
        <authorList>
            <consortium name="Ensembl"/>
        </authorList>
    </citation>
    <scope>IDENTIFICATION</scope>
</reference>
<keyword evidence="3" id="KW-0418">Kinase</keyword>
<dbReference type="CDD" id="cd22967">
    <property type="entry name" value="DD_AK7"/>
    <property type="match status" value="1"/>
</dbReference>
<dbReference type="GO" id="GO:0005524">
    <property type="term" value="F:ATP binding"/>
    <property type="evidence" value="ECO:0007669"/>
    <property type="project" value="InterPro"/>
</dbReference>
<dbReference type="CDD" id="cd01428">
    <property type="entry name" value="ADK"/>
    <property type="match status" value="1"/>
</dbReference>
<reference evidence="7" key="2">
    <citation type="journal article" date="2007" name="PLoS Biol.">
        <title>Survey sequencing and comparative analysis of the elephant shark (Callorhinchus milii) genome.</title>
        <authorList>
            <person name="Venkatesh B."/>
            <person name="Kirkness E.F."/>
            <person name="Loh Y.H."/>
            <person name="Halpern A.L."/>
            <person name="Lee A.P."/>
            <person name="Johnson J."/>
            <person name="Dandona N."/>
            <person name="Viswanathan L.D."/>
            <person name="Tay A."/>
            <person name="Venter J.C."/>
            <person name="Strausberg R.L."/>
            <person name="Brenner S."/>
        </authorList>
    </citation>
    <scope>NUCLEOTIDE SEQUENCE [LARGE SCALE GENOMIC DNA]</scope>
</reference>
<dbReference type="STRING" id="7868.ENSCMIP00000040190"/>
<dbReference type="Gene3D" id="3.40.50.300">
    <property type="entry name" value="P-loop containing nucleotide triphosphate hydrolases"/>
    <property type="match status" value="1"/>
</dbReference>
<keyword evidence="2" id="KW-0547">Nucleotide-binding</keyword>
<reference evidence="7" key="1">
    <citation type="journal article" date="2006" name="Science">
        <title>Ancient noncoding elements conserved in the human genome.</title>
        <authorList>
            <person name="Venkatesh B."/>
            <person name="Kirkness E.F."/>
            <person name="Loh Y.H."/>
            <person name="Halpern A.L."/>
            <person name="Lee A.P."/>
            <person name="Johnson J."/>
            <person name="Dandona N."/>
            <person name="Viswanathan L.D."/>
            <person name="Tay A."/>
            <person name="Venter J.C."/>
            <person name="Strausberg R.L."/>
            <person name="Brenner S."/>
        </authorList>
    </citation>
    <scope>NUCLEOTIDE SEQUENCE [LARGE SCALE GENOMIC DNA]</scope>
</reference>
<evidence type="ECO:0000256" key="5">
    <source>
        <dbReference type="SAM" id="MobiDB-lite"/>
    </source>
</evidence>
<dbReference type="GeneTree" id="ENSGT00390000015102"/>
<dbReference type="InterPro" id="IPR047499">
    <property type="entry name" value="DD_AK7"/>
</dbReference>
<protein>
    <submittedName>
        <fullName evidence="6">Adenylate kinase 7a</fullName>
    </submittedName>
</protein>
<dbReference type="Gene3D" id="3.40.50.720">
    <property type="entry name" value="NAD(P)-binding Rossmann-like Domain"/>
    <property type="match status" value="1"/>
</dbReference>
<dbReference type="InterPro" id="IPR000850">
    <property type="entry name" value="Adenylat/UMP-CMP_kin"/>
</dbReference>
<keyword evidence="1" id="KW-0808">Transferase</keyword>